<comment type="caution">
    <text evidence="3">The sequence shown here is derived from an EMBL/GenBank/DDBJ whole genome shotgun (WGS) entry which is preliminary data.</text>
</comment>
<dbReference type="Proteomes" id="UP000005309">
    <property type="component" value="Unassembled WGS sequence"/>
</dbReference>
<dbReference type="STRING" id="638302.HMPREF0908_0352"/>
<dbReference type="Pfam" id="PF13589">
    <property type="entry name" value="HATPase_c_3"/>
    <property type="match status" value="1"/>
</dbReference>
<feature type="region of interest" description="Disordered" evidence="2">
    <location>
        <begin position="460"/>
        <end position="500"/>
    </location>
</feature>
<feature type="compositionally biased region" description="Basic and acidic residues" evidence="2">
    <location>
        <begin position="471"/>
        <end position="491"/>
    </location>
</feature>
<sequence length="533" mass="59767">MAQLGAVFGASILETLTTGMYKDPIIIYREYIQNACDAIDQAVREGLYEEQRQGSVHLFVDCDRRYVAIEDNGAGVPAAKFRRTVGDIANSSKEADKDKGFRGIGRLAGLAYCKRLVFTTRAAGESVVSRLECDAVRFCAMVNEKGHTAAEVLDAAFSFSAEEAKKKDAAHFFRVELYGVEREADALLDKDKIRSYLSFVAPAAYQSSFYQRNLITGYAAQHKVPLDEYRIIVNQEPLFKAYRTNYSYRDGKRDSIQDLAFKELKDVDGTVLAWLWYARTGFFAAMKGRDSALGGIRVRVGNIQIGDEETLKRFYVEERFSRYVMGELHVLPSAGLRPNARRDYFNASPQLTQLEDAFCEVAKEIGKLCRSGSEMNTYLSDIRKHEKEKDAFEKKSNKNLFLDVAARQKAADSLKEAAQAAKSAEQKLQSVAERGKQEGTSDFDAGLARIATARLNAYKEERKQQPNSSAPKEKAQRPKKSQNDNVRRTDNLSKLSKKEKKMVDKIYRIVTKTLVDDPAAAERVIAAIEDALG</sequence>
<evidence type="ECO:0008006" key="5">
    <source>
        <dbReference type="Google" id="ProtNLM"/>
    </source>
</evidence>
<keyword evidence="4" id="KW-1185">Reference proteome</keyword>
<organism evidence="3 4">
    <name type="scientific">Selenomonas flueggei ATCC 43531</name>
    <dbReference type="NCBI Taxonomy" id="638302"/>
    <lineage>
        <taxon>Bacteria</taxon>
        <taxon>Bacillati</taxon>
        <taxon>Bacillota</taxon>
        <taxon>Negativicutes</taxon>
        <taxon>Selenomonadales</taxon>
        <taxon>Selenomonadaceae</taxon>
        <taxon>Selenomonas</taxon>
    </lineage>
</organism>
<accession>C4V1F8</accession>
<dbReference type="AlphaFoldDB" id="C4V1F8"/>
<protein>
    <recommendedName>
        <fullName evidence="5">ATPase/histidine kinase/DNA gyrase B/HSP90 domain protein</fullName>
    </recommendedName>
</protein>
<dbReference type="EMBL" id="ACLA01000005">
    <property type="protein sequence ID" value="EEQ49284.1"/>
    <property type="molecule type" value="Genomic_DNA"/>
</dbReference>
<dbReference type="HOGENOM" id="CLU_037402_0_0_9"/>
<dbReference type="SUPFAM" id="SSF55874">
    <property type="entry name" value="ATPase domain of HSP90 chaperone/DNA topoisomerase II/histidine kinase"/>
    <property type="match status" value="1"/>
</dbReference>
<dbReference type="eggNOG" id="COG0326">
    <property type="taxonomic scope" value="Bacteria"/>
</dbReference>
<evidence type="ECO:0000256" key="2">
    <source>
        <dbReference type="SAM" id="MobiDB-lite"/>
    </source>
</evidence>
<dbReference type="OrthoDB" id="7452186at2"/>
<keyword evidence="1" id="KW-0175">Coiled coil</keyword>
<dbReference type="RefSeq" id="WP_006690616.1">
    <property type="nucleotide sequence ID" value="NZ_GG694007.1"/>
</dbReference>
<dbReference type="InterPro" id="IPR036890">
    <property type="entry name" value="HATPase_C_sf"/>
</dbReference>
<dbReference type="Gene3D" id="3.30.565.10">
    <property type="entry name" value="Histidine kinase-like ATPase, C-terminal domain"/>
    <property type="match status" value="1"/>
</dbReference>
<gene>
    <name evidence="3" type="ORF">HMPREF0908_0352</name>
</gene>
<evidence type="ECO:0000313" key="4">
    <source>
        <dbReference type="Proteomes" id="UP000005309"/>
    </source>
</evidence>
<evidence type="ECO:0000256" key="1">
    <source>
        <dbReference type="SAM" id="Coils"/>
    </source>
</evidence>
<feature type="coiled-coil region" evidence="1">
    <location>
        <begin position="375"/>
        <end position="434"/>
    </location>
</feature>
<evidence type="ECO:0000313" key="3">
    <source>
        <dbReference type="EMBL" id="EEQ49284.1"/>
    </source>
</evidence>
<reference evidence="3 4" key="1">
    <citation type="submission" date="2009-04" db="EMBL/GenBank/DDBJ databases">
        <authorList>
            <person name="Qin X."/>
            <person name="Bachman B."/>
            <person name="Battles P."/>
            <person name="Bell A."/>
            <person name="Bess C."/>
            <person name="Bickham C."/>
            <person name="Chaboub L."/>
            <person name="Chen D."/>
            <person name="Coyle M."/>
            <person name="Deiros D.R."/>
            <person name="Dinh H."/>
            <person name="Forbes L."/>
            <person name="Fowler G."/>
            <person name="Francisco L."/>
            <person name="Fu Q."/>
            <person name="Gubbala S."/>
            <person name="Hale W."/>
            <person name="Han Y."/>
            <person name="Hemphill L."/>
            <person name="Highlander S.K."/>
            <person name="Hirani K."/>
            <person name="Hogues M."/>
            <person name="Jackson L."/>
            <person name="Jakkamsetti A."/>
            <person name="Javaid M."/>
            <person name="Jiang H."/>
            <person name="Korchina V."/>
            <person name="Kovar C."/>
            <person name="Lara F."/>
            <person name="Lee S."/>
            <person name="Mata R."/>
            <person name="Mathew T."/>
            <person name="Moen C."/>
            <person name="Morales K."/>
            <person name="Munidasa M."/>
            <person name="Nazareth L."/>
            <person name="Ngo R."/>
            <person name="Nguyen L."/>
            <person name="Okwuonu G."/>
            <person name="Ongeri F."/>
            <person name="Patil S."/>
            <person name="Petrosino J."/>
            <person name="Pham C."/>
            <person name="Pham P."/>
            <person name="Pu L.-L."/>
            <person name="Puazo M."/>
            <person name="Raj R."/>
            <person name="Reid J."/>
            <person name="Rouhana J."/>
            <person name="Saada N."/>
            <person name="Shang Y."/>
            <person name="Simmons D."/>
            <person name="Thornton R."/>
            <person name="Warren J."/>
            <person name="Weissenberger G."/>
            <person name="Zhang J."/>
            <person name="Zhang L."/>
            <person name="Zhou C."/>
            <person name="Zhu D."/>
            <person name="Muzny D."/>
            <person name="Worley K."/>
            <person name="Gibbs R."/>
        </authorList>
    </citation>
    <scope>NUCLEOTIDE SEQUENCE [LARGE SCALE GENOMIC DNA]</scope>
    <source>
        <strain evidence="3 4">ATCC 43531</strain>
    </source>
</reference>
<name>C4V1F8_9FIRM</name>
<proteinExistence type="predicted"/>